<dbReference type="InterPro" id="IPR011600">
    <property type="entry name" value="Pept_C14_caspase"/>
</dbReference>
<dbReference type="InterPro" id="IPR020472">
    <property type="entry name" value="WD40_PAC1"/>
</dbReference>
<feature type="domain" description="Anaphase-promoting complex subunit 4-like WD40" evidence="5">
    <location>
        <begin position="309"/>
        <end position="376"/>
    </location>
</feature>
<dbReference type="NCBIfam" id="NF047832">
    <property type="entry name" value="caspase_w_EACC1"/>
    <property type="match status" value="1"/>
</dbReference>
<evidence type="ECO:0000256" key="3">
    <source>
        <dbReference type="PROSITE-ProRule" id="PRU00221"/>
    </source>
</evidence>
<dbReference type="PROSITE" id="PS50082">
    <property type="entry name" value="WD_REPEATS_2"/>
    <property type="match status" value="5"/>
</dbReference>
<evidence type="ECO:0000313" key="7">
    <source>
        <dbReference type="Proteomes" id="UP000233786"/>
    </source>
</evidence>
<dbReference type="AlphaFoldDB" id="A0A2N3Y890"/>
<dbReference type="PROSITE" id="PS50294">
    <property type="entry name" value="WD_REPEATS_REGION"/>
    <property type="match status" value="1"/>
</dbReference>
<evidence type="ECO:0000256" key="2">
    <source>
        <dbReference type="ARBA" id="ARBA00022737"/>
    </source>
</evidence>
<evidence type="ECO:0000313" key="6">
    <source>
        <dbReference type="EMBL" id="PKW19144.1"/>
    </source>
</evidence>
<reference evidence="6" key="1">
    <citation type="submission" date="2017-12" db="EMBL/GenBank/DDBJ databases">
        <title>Sequencing the genomes of 1000 Actinobacteria strains.</title>
        <authorList>
            <person name="Klenk H.-P."/>
        </authorList>
    </citation>
    <scope>NUCLEOTIDE SEQUENCE [LARGE SCALE GENOMIC DNA]</scope>
    <source>
        <strain evidence="6">DSM 44228</strain>
    </source>
</reference>
<comment type="caution">
    <text evidence="6">The sequence shown here is derived from an EMBL/GenBank/DDBJ whole genome shotgun (WGS) entry which is preliminary data.</text>
</comment>
<dbReference type="PROSITE" id="PS00678">
    <property type="entry name" value="WD_REPEATS_1"/>
    <property type="match status" value="4"/>
</dbReference>
<feature type="repeat" description="WD" evidence="3">
    <location>
        <begin position="562"/>
        <end position="596"/>
    </location>
</feature>
<protein>
    <submittedName>
        <fullName evidence="6">WD domain G-beta repeat uncharacterized protein</fullName>
    </submittedName>
</protein>
<dbReference type="GO" id="GO:0004197">
    <property type="term" value="F:cysteine-type endopeptidase activity"/>
    <property type="evidence" value="ECO:0007669"/>
    <property type="project" value="InterPro"/>
</dbReference>
<gene>
    <name evidence="6" type="ORF">A8926_7293</name>
</gene>
<keyword evidence="1 3" id="KW-0853">WD repeat</keyword>
<dbReference type="PANTHER" id="PTHR22847">
    <property type="entry name" value="WD40 REPEAT PROTEIN"/>
    <property type="match status" value="1"/>
</dbReference>
<dbReference type="RefSeq" id="WP_101377006.1">
    <property type="nucleotide sequence ID" value="NZ_CP061007.1"/>
</dbReference>
<feature type="domain" description="Peptidase C14 caspase" evidence="4">
    <location>
        <begin position="12"/>
        <end position="232"/>
    </location>
</feature>
<proteinExistence type="predicted"/>
<dbReference type="GO" id="GO:0006508">
    <property type="term" value="P:proteolysis"/>
    <property type="evidence" value="ECO:0007669"/>
    <property type="project" value="InterPro"/>
</dbReference>
<evidence type="ECO:0000256" key="1">
    <source>
        <dbReference type="ARBA" id="ARBA00022574"/>
    </source>
</evidence>
<dbReference type="SUPFAM" id="SSF52129">
    <property type="entry name" value="Caspase-like"/>
    <property type="match status" value="1"/>
</dbReference>
<dbReference type="InterPro" id="IPR019775">
    <property type="entry name" value="WD40_repeat_CS"/>
</dbReference>
<dbReference type="InterPro" id="IPR029030">
    <property type="entry name" value="Caspase-like_dom_sf"/>
</dbReference>
<dbReference type="Gene3D" id="3.40.50.1460">
    <property type="match status" value="1"/>
</dbReference>
<dbReference type="PRINTS" id="PR00320">
    <property type="entry name" value="GPROTEINBRPT"/>
</dbReference>
<dbReference type="SUPFAM" id="SSF50978">
    <property type="entry name" value="WD40 repeat-like"/>
    <property type="match status" value="1"/>
</dbReference>
<organism evidence="6 7">
    <name type="scientific">Saccharopolyspora spinosa</name>
    <dbReference type="NCBI Taxonomy" id="60894"/>
    <lineage>
        <taxon>Bacteria</taxon>
        <taxon>Bacillati</taxon>
        <taxon>Actinomycetota</taxon>
        <taxon>Actinomycetes</taxon>
        <taxon>Pseudonocardiales</taxon>
        <taxon>Pseudonocardiaceae</taxon>
        <taxon>Saccharopolyspora</taxon>
    </lineage>
</organism>
<dbReference type="Proteomes" id="UP000233786">
    <property type="component" value="Unassembled WGS sequence"/>
</dbReference>
<feature type="repeat" description="WD" evidence="3">
    <location>
        <begin position="471"/>
        <end position="513"/>
    </location>
</feature>
<dbReference type="Pfam" id="PF12894">
    <property type="entry name" value="ANAPC4_WD40"/>
    <property type="match status" value="1"/>
</dbReference>
<dbReference type="EMBL" id="PJNB01000001">
    <property type="protein sequence ID" value="PKW19144.1"/>
    <property type="molecule type" value="Genomic_DNA"/>
</dbReference>
<dbReference type="Pfam" id="PF00656">
    <property type="entry name" value="Peptidase_C14"/>
    <property type="match status" value="1"/>
</dbReference>
<dbReference type="Pfam" id="PF00400">
    <property type="entry name" value="WD40"/>
    <property type="match status" value="4"/>
</dbReference>
<name>A0A2N3Y890_SACSN</name>
<sequence length="603" mass="64922">MPTRLPEPASSRVVLIGTSSYKELPNLPAVQRNLLALNDVLTDARTGGFASEHCTIVENPENPSAAYDPLDEAARAATNTLLVYFAGHGLVGPEADKLYLGLPGSTTDKPWINALDFDHVRMAMQNSMASNRILILDCCFSGRAVGDFMTPVGSAVAAATTVRGTVTLASSQSGMVSLAPKAAKYTAFTGELIRLLGSGIPDGPEMLPLDRIFGLLEHAMREQGRPTPTMRSTDSAGNLALTRNRAVDPTAPPWSDPVPARTGLPRRKMLKAAIGAGVLGLGAWGTYELTACSTVPESLPGPDRVETLAFSPTEDVLVAGYNDRTLRMWETRNWQEVARFDTGASVRSTAFSPDGRILAIGSRETVSKVLLWDVRTRQPIGAPLPAGHGEWVDGLAFDRRGTVLATSGRDSVVHLWDVAGQRRIGSLIGHGGAAVYGVAFHPRDDNTIATAGNDGTARLWDASSQRQVGDSLVHPAFVNDVAFSPGDGALLATACWDARVWLWDVSRRRPLDPPLKGHPLHVYRVAFRSDGLLASVGYANESWANRPLLWDVKTQSQVGEPLYGHVGTINDLSFNRHGDVLATAGWNDHAVRLWRLPARFVDE</sequence>
<dbReference type="CDD" id="cd00200">
    <property type="entry name" value="WD40"/>
    <property type="match status" value="1"/>
</dbReference>
<dbReference type="STRING" id="994479.GCA_000194155_05373"/>
<dbReference type="Gene3D" id="2.130.10.10">
    <property type="entry name" value="YVTN repeat-like/Quinoprotein amine dehydrogenase"/>
    <property type="match status" value="2"/>
</dbReference>
<dbReference type="SMART" id="SM00320">
    <property type="entry name" value="WD40"/>
    <property type="match status" value="7"/>
</dbReference>
<evidence type="ECO:0000259" key="5">
    <source>
        <dbReference type="Pfam" id="PF12894"/>
    </source>
</evidence>
<keyword evidence="2" id="KW-0677">Repeat</keyword>
<dbReference type="InterPro" id="IPR015943">
    <property type="entry name" value="WD40/YVTN_repeat-like_dom_sf"/>
</dbReference>
<feature type="repeat" description="WD" evidence="3">
    <location>
        <begin position="305"/>
        <end position="339"/>
    </location>
</feature>
<accession>A0A2N3Y890</accession>
<dbReference type="InterPro" id="IPR024977">
    <property type="entry name" value="Apc4-like_WD40_dom"/>
</dbReference>
<keyword evidence="7" id="KW-1185">Reference proteome</keyword>
<dbReference type="PANTHER" id="PTHR22847:SF637">
    <property type="entry name" value="WD REPEAT DOMAIN 5B"/>
    <property type="match status" value="1"/>
</dbReference>
<dbReference type="InterPro" id="IPR001680">
    <property type="entry name" value="WD40_rpt"/>
</dbReference>
<dbReference type="InterPro" id="IPR036322">
    <property type="entry name" value="WD40_repeat_dom_sf"/>
</dbReference>
<feature type="repeat" description="WD" evidence="3">
    <location>
        <begin position="435"/>
        <end position="470"/>
    </location>
</feature>
<evidence type="ECO:0000259" key="4">
    <source>
        <dbReference type="Pfam" id="PF00656"/>
    </source>
</evidence>
<dbReference type="OrthoDB" id="3542505at2"/>
<feature type="repeat" description="WD" evidence="3">
    <location>
        <begin position="385"/>
        <end position="426"/>
    </location>
</feature>